<evidence type="ECO:0000259" key="5">
    <source>
        <dbReference type="Pfam" id="PF00248"/>
    </source>
</evidence>
<dbReference type="PIRSF" id="PIRSF000097">
    <property type="entry name" value="AKR"/>
    <property type="match status" value="1"/>
</dbReference>
<dbReference type="Proteomes" id="UP001501736">
    <property type="component" value="Unassembled WGS sequence"/>
</dbReference>
<dbReference type="PROSITE" id="PS00062">
    <property type="entry name" value="ALDOKETO_REDUCTASE_2"/>
    <property type="match status" value="1"/>
</dbReference>
<dbReference type="InterPro" id="IPR036812">
    <property type="entry name" value="NAD(P)_OxRdtase_dom_sf"/>
</dbReference>
<dbReference type="Pfam" id="PF00248">
    <property type="entry name" value="Aldo_ket_red"/>
    <property type="match status" value="1"/>
</dbReference>
<feature type="region of interest" description="Disordered" evidence="4">
    <location>
        <begin position="255"/>
        <end position="275"/>
    </location>
</feature>
<keyword evidence="7" id="KW-1185">Reference proteome</keyword>
<dbReference type="InterPro" id="IPR020471">
    <property type="entry name" value="AKR"/>
</dbReference>
<keyword evidence="2" id="KW-0521">NADP</keyword>
<name>A0ABP6RCH8_9MICC</name>
<dbReference type="RefSeq" id="WP_344718815.1">
    <property type="nucleotide sequence ID" value="NZ_BAAAYG010000003.1"/>
</dbReference>
<sequence>MSFTSHDGLTLPDVGFGTYKLNGLAGAQTMAEALDSGYRLLDSAFNYENEGAVGEAVRRSSVAREEVTVTSKLPGRHHAHAKAVPAIEESVLRTGLDHLDLILIHWPNPSQDLYVEAWQALVEARERGLVRHIGVSNFLPEHIDRLIAETGVTPAVNQIEMHPYFPQAAQRAYDAEHGIITEAWSPLGRANEMLTDPVLVRIAEAHDVGVGEVILSWHVALGALPLPKASSAERRRKNLEAPQVALSEAEIAEISGLARPDGRTNDQDPAVYEEF</sequence>
<evidence type="ECO:0000256" key="3">
    <source>
        <dbReference type="ARBA" id="ARBA00023002"/>
    </source>
</evidence>
<comment type="similarity">
    <text evidence="1">Belongs to the aldo/keto reductase family.</text>
</comment>
<dbReference type="InterPro" id="IPR018170">
    <property type="entry name" value="Aldo/ket_reductase_CS"/>
</dbReference>
<dbReference type="SUPFAM" id="SSF51430">
    <property type="entry name" value="NAD(P)-linked oxidoreductase"/>
    <property type="match status" value="1"/>
</dbReference>
<dbReference type="Gene3D" id="3.20.20.100">
    <property type="entry name" value="NADP-dependent oxidoreductase domain"/>
    <property type="match status" value="1"/>
</dbReference>
<reference evidence="7" key="1">
    <citation type="journal article" date="2019" name="Int. J. Syst. Evol. Microbiol.">
        <title>The Global Catalogue of Microorganisms (GCM) 10K type strain sequencing project: providing services to taxonomists for standard genome sequencing and annotation.</title>
        <authorList>
            <consortium name="The Broad Institute Genomics Platform"/>
            <consortium name="The Broad Institute Genome Sequencing Center for Infectious Disease"/>
            <person name="Wu L."/>
            <person name="Ma J."/>
        </authorList>
    </citation>
    <scope>NUCLEOTIDE SEQUENCE [LARGE SCALE GENOMIC DNA]</scope>
    <source>
        <strain evidence="7">JCM 11483</strain>
    </source>
</reference>
<feature type="domain" description="NADP-dependent oxidoreductase" evidence="5">
    <location>
        <begin position="15"/>
        <end position="257"/>
    </location>
</feature>
<dbReference type="InterPro" id="IPR023210">
    <property type="entry name" value="NADP_OxRdtase_dom"/>
</dbReference>
<evidence type="ECO:0000256" key="2">
    <source>
        <dbReference type="ARBA" id="ARBA00022857"/>
    </source>
</evidence>
<dbReference type="PANTHER" id="PTHR43827:SF3">
    <property type="entry name" value="NADP-DEPENDENT OXIDOREDUCTASE DOMAIN-CONTAINING PROTEIN"/>
    <property type="match status" value="1"/>
</dbReference>
<dbReference type="PROSITE" id="PS00798">
    <property type="entry name" value="ALDOKETO_REDUCTASE_1"/>
    <property type="match status" value="1"/>
</dbReference>
<dbReference type="EMBL" id="BAAAYG010000003">
    <property type="protein sequence ID" value="GAA3282640.1"/>
    <property type="molecule type" value="Genomic_DNA"/>
</dbReference>
<dbReference type="PRINTS" id="PR00069">
    <property type="entry name" value="ALDKETRDTASE"/>
</dbReference>
<proteinExistence type="inferred from homology"/>
<keyword evidence="3" id="KW-0560">Oxidoreductase</keyword>
<accession>A0ABP6RCH8</accession>
<dbReference type="CDD" id="cd19132">
    <property type="entry name" value="AKR_AKR5D1_E1"/>
    <property type="match status" value="1"/>
</dbReference>
<comment type="caution">
    <text evidence="6">The sequence shown here is derived from an EMBL/GenBank/DDBJ whole genome shotgun (WGS) entry which is preliminary data.</text>
</comment>
<dbReference type="PANTHER" id="PTHR43827">
    <property type="entry name" value="2,5-DIKETO-D-GLUCONIC ACID REDUCTASE"/>
    <property type="match status" value="1"/>
</dbReference>
<evidence type="ECO:0000256" key="1">
    <source>
        <dbReference type="ARBA" id="ARBA00007905"/>
    </source>
</evidence>
<evidence type="ECO:0000256" key="4">
    <source>
        <dbReference type="SAM" id="MobiDB-lite"/>
    </source>
</evidence>
<evidence type="ECO:0000313" key="6">
    <source>
        <dbReference type="EMBL" id="GAA3282640.1"/>
    </source>
</evidence>
<protein>
    <submittedName>
        <fullName evidence="6">Aldo/keto reductase</fullName>
    </submittedName>
</protein>
<evidence type="ECO:0000313" key="7">
    <source>
        <dbReference type="Proteomes" id="UP001501736"/>
    </source>
</evidence>
<organism evidence="6 7">
    <name type="scientific">Nesterenkonia halobia</name>
    <dbReference type="NCBI Taxonomy" id="37922"/>
    <lineage>
        <taxon>Bacteria</taxon>
        <taxon>Bacillati</taxon>
        <taxon>Actinomycetota</taxon>
        <taxon>Actinomycetes</taxon>
        <taxon>Micrococcales</taxon>
        <taxon>Micrococcaceae</taxon>
        <taxon>Nesterenkonia</taxon>
    </lineage>
</organism>
<gene>
    <name evidence="6" type="ORF">GCM10020260_10060</name>
</gene>